<dbReference type="CDD" id="cd09876">
    <property type="entry name" value="PIN_Nob1-like"/>
    <property type="match status" value="1"/>
</dbReference>
<dbReference type="Gene3D" id="3.40.50.1010">
    <property type="entry name" value="5'-nuclease"/>
    <property type="match status" value="1"/>
</dbReference>
<evidence type="ECO:0000256" key="9">
    <source>
        <dbReference type="PIRSR" id="PIRSR037125-1"/>
    </source>
</evidence>
<comment type="similarity">
    <text evidence="2 8">Belongs to the NOB1 family.</text>
</comment>
<protein>
    <recommendedName>
        <fullName evidence="15">20S-pre-rRNA D-site endonuclease NOB1</fullName>
    </recommendedName>
</protein>
<dbReference type="GO" id="GO:0004521">
    <property type="term" value="F:RNA endonuclease activity"/>
    <property type="evidence" value="ECO:0007669"/>
    <property type="project" value="UniProtKB-UniRule"/>
</dbReference>
<dbReference type="GO" id="GO:0005737">
    <property type="term" value="C:cytoplasm"/>
    <property type="evidence" value="ECO:0007669"/>
    <property type="project" value="UniProtKB-ARBA"/>
</dbReference>
<comment type="subcellular location">
    <subcellularLocation>
        <location evidence="1">Nucleus</location>
    </subcellularLocation>
</comment>
<dbReference type="PANTHER" id="PTHR12814:SF2">
    <property type="entry name" value="RNA-BINDING PROTEIN NOB1"/>
    <property type="match status" value="1"/>
</dbReference>
<feature type="compositionally biased region" description="Basic and acidic residues" evidence="10">
    <location>
        <begin position="263"/>
        <end position="284"/>
    </location>
</feature>
<evidence type="ECO:0000256" key="3">
    <source>
        <dbReference type="ARBA" id="ARBA00022722"/>
    </source>
</evidence>
<accession>A0A8J5Y0Q0</accession>
<evidence type="ECO:0008006" key="15">
    <source>
        <dbReference type="Google" id="ProtNLM"/>
    </source>
</evidence>
<evidence type="ECO:0000256" key="8">
    <source>
        <dbReference type="PIRNR" id="PIRNR037125"/>
    </source>
</evidence>
<evidence type="ECO:0000313" key="14">
    <source>
        <dbReference type="Proteomes" id="UP000751190"/>
    </source>
</evidence>
<feature type="compositionally biased region" description="Basic and acidic residues" evidence="10">
    <location>
        <begin position="498"/>
        <end position="509"/>
    </location>
</feature>
<evidence type="ECO:0000256" key="7">
    <source>
        <dbReference type="ARBA" id="ARBA00023242"/>
    </source>
</evidence>
<keyword evidence="14" id="KW-1185">Reference proteome</keyword>
<evidence type="ECO:0000256" key="1">
    <source>
        <dbReference type="ARBA" id="ARBA00004123"/>
    </source>
</evidence>
<keyword evidence="3" id="KW-0540">Nuclease</keyword>
<sequence length="509" mass="52943">MRYLVLDAGPLIKGTRLESIAADAYVTVPEVLGEIRDRQARSGLQLSLVEIGVKEPSAEAIARVSAFARKTGDYAALSAVDLKVLALTWMLEKECNGATHLRLDPAQIVSRPREAPPPGAPWGAPASAPVPAAACAAPATAVLERAPLGAPYDAAAAADAEAVVRAALEDAARDDDDGDGGGSCGGGDGGDSGGGGGGGGDGGGSDGGAPARAVQLRLVARGARALVVRLSATHAPAPMSPAPPASRWMRLPGWATAAGDGEPSERAQSDDDGGAERGRAESARHAGSGAHPEDDDLPWITPENVRSAQARDSNSRFAHAPDASTDVCCMTTDFAMQNVVMRMGMKLLSAQGMLMRSVKQWGVQCSGCFRTAHDVSRQFCSHCGNQTLVRVALVVDKDGRERVLPIPPHVQTKILSTRGTVFSMAAPKQGRNAGNLITAEDALAEARWKHVRNGGARTQGSDVFDSGYDFDAHFGRAGKQTKGRGAGREPIAGVGRKNPNDVRSRPKKR</sequence>
<feature type="binding site" evidence="9">
    <location>
        <position position="368"/>
    </location>
    <ligand>
        <name>Zn(2+)</name>
        <dbReference type="ChEBI" id="CHEBI:29105"/>
    </ligand>
</feature>
<name>A0A8J5Y0Q0_DIALT</name>
<dbReference type="GO" id="GO:0030688">
    <property type="term" value="C:preribosome, small subunit precursor"/>
    <property type="evidence" value="ECO:0007669"/>
    <property type="project" value="TreeGrafter"/>
</dbReference>
<evidence type="ECO:0000259" key="11">
    <source>
        <dbReference type="Pfam" id="PF08772"/>
    </source>
</evidence>
<dbReference type="OrthoDB" id="446759at2759"/>
<dbReference type="SUPFAM" id="SSF144206">
    <property type="entry name" value="NOB1 zinc finger-like"/>
    <property type="match status" value="1"/>
</dbReference>
<dbReference type="PIRSF" id="PIRSF037125">
    <property type="entry name" value="D-site_20S_pre-rRNA_nuclease"/>
    <property type="match status" value="1"/>
</dbReference>
<dbReference type="GO" id="GO:0016787">
    <property type="term" value="F:hydrolase activity"/>
    <property type="evidence" value="ECO:0007669"/>
    <property type="project" value="UniProtKB-KW"/>
</dbReference>
<reference evidence="13" key="1">
    <citation type="submission" date="2021-05" db="EMBL/GenBank/DDBJ databases">
        <title>The genome of the haptophyte Pavlova lutheri (Diacronema luteri, Pavlovales) - a model for lipid biosynthesis in eukaryotic algae.</title>
        <authorList>
            <person name="Hulatt C.J."/>
            <person name="Posewitz M.C."/>
        </authorList>
    </citation>
    <scope>NUCLEOTIDE SEQUENCE</scope>
    <source>
        <strain evidence="13">NIVA-4/92</strain>
    </source>
</reference>
<evidence type="ECO:0000256" key="10">
    <source>
        <dbReference type="SAM" id="MobiDB-lite"/>
    </source>
</evidence>
<keyword evidence="5" id="KW-0378">Hydrolase</keyword>
<gene>
    <name evidence="13" type="ORF">KFE25_007677</name>
</gene>
<keyword evidence="4 8" id="KW-0479">Metal-binding</keyword>
<keyword evidence="7 8" id="KW-0539">Nucleus</keyword>
<dbReference type="InterPro" id="IPR033411">
    <property type="entry name" value="Ribonuclease_PIN"/>
</dbReference>
<dbReference type="GO" id="GO:0030490">
    <property type="term" value="P:maturation of SSU-rRNA"/>
    <property type="evidence" value="ECO:0007669"/>
    <property type="project" value="TreeGrafter"/>
</dbReference>
<dbReference type="InterPro" id="IPR017117">
    <property type="entry name" value="Nob1_euk"/>
</dbReference>
<evidence type="ECO:0000313" key="13">
    <source>
        <dbReference type="EMBL" id="KAG8469159.1"/>
    </source>
</evidence>
<proteinExistence type="inferred from homology"/>
<dbReference type="AlphaFoldDB" id="A0A8J5Y0Q0"/>
<feature type="region of interest" description="Disordered" evidence="10">
    <location>
        <begin position="254"/>
        <end position="300"/>
    </location>
</feature>
<dbReference type="Proteomes" id="UP000751190">
    <property type="component" value="Unassembled WGS sequence"/>
</dbReference>
<dbReference type="InterPro" id="IPR014881">
    <property type="entry name" value="NOB1_Zn-bd"/>
</dbReference>
<evidence type="ECO:0000256" key="2">
    <source>
        <dbReference type="ARBA" id="ARBA00005858"/>
    </source>
</evidence>
<feature type="region of interest" description="Disordered" evidence="10">
    <location>
        <begin position="171"/>
        <end position="209"/>
    </location>
</feature>
<feature type="binding site" evidence="9">
    <location>
        <position position="383"/>
    </location>
    <ligand>
        <name>Zn(2+)</name>
        <dbReference type="ChEBI" id="CHEBI:29105"/>
    </ligand>
</feature>
<feature type="region of interest" description="Disordered" evidence="10">
    <location>
        <begin position="475"/>
        <end position="509"/>
    </location>
</feature>
<feature type="domain" description="Ribonuclease PIN" evidence="12">
    <location>
        <begin position="4"/>
        <end position="91"/>
    </location>
</feature>
<keyword evidence="6 8" id="KW-0862">Zinc</keyword>
<feature type="domain" description="Nin one binding (NOB1) Zn-ribbon-like" evidence="11">
    <location>
        <begin position="356"/>
        <end position="430"/>
    </location>
</feature>
<evidence type="ECO:0000256" key="4">
    <source>
        <dbReference type="ARBA" id="ARBA00022723"/>
    </source>
</evidence>
<dbReference type="InterPro" id="IPR036283">
    <property type="entry name" value="NOB1_Zf-like_sf"/>
</dbReference>
<evidence type="ECO:0000256" key="5">
    <source>
        <dbReference type="ARBA" id="ARBA00022801"/>
    </source>
</evidence>
<comment type="caution">
    <text evidence="13">The sequence shown here is derived from an EMBL/GenBank/DDBJ whole genome shotgun (WGS) entry which is preliminary data.</text>
</comment>
<dbReference type="Gene3D" id="6.20.210.10">
    <property type="entry name" value="Nin one binding (NOB1), Zn-ribbon-like"/>
    <property type="match status" value="1"/>
</dbReference>
<dbReference type="GO" id="GO:0046872">
    <property type="term" value="F:metal ion binding"/>
    <property type="evidence" value="ECO:0007669"/>
    <property type="project" value="UniProtKB-UniRule"/>
</dbReference>
<dbReference type="Pfam" id="PF17146">
    <property type="entry name" value="PIN_6"/>
    <property type="match status" value="1"/>
</dbReference>
<organism evidence="13 14">
    <name type="scientific">Diacronema lutheri</name>
    <name type="common">Unicellular marine alga</name>
    <name type="synonym">Monochrysis lutheri</name>
    <dbReference type="NCBI Taxonomy" id="2081491"/>
    <lineage>
        <taxon>Eukaryota</taxon>
        <taxon>Haptista</taxon>
        <taxon>Haptophyta</taxon>
        <taxon>Pavlovophyceae</taxon>
        <taxon>Pavlovales</taxon>
        <taxon>Pavlovaceae</taxon>
        <taxon>Diacronema</taxon>
    </lineage>
</organism>
<evidence type="ECO:0000259" key="12">
    <source>
        <dbReference type="Pfam" id="PF17146"/>
    </source>
</evidence>
<feature type="compositionally biased region" description="Gly residues" evidence="10">
    <location>
        <begin position="180"/>
        <end position="207"/>
    </location>
</feature>
<dbReference type="PANTHER" id="PTHR12814">
    <property type="entry name" value="RNA-BINDING PROTEIN NOB1"/>
    <property type="match status" value="1"/>
</dbReference>
<feature type="binding site" evidence="9">
    <location>
        <position position="365"/>
    </location>
    <ligand>
        <name>Zn(2+)</name>
        <dbReference type="ChEBI" id="CHEBI:29105"/>
    </ligand>
</feature>
<dbReference type="EMBL" id="JAGTXO010000003">
    <property type="protein sequence ID" value="KAG8469159.1"/>
    <property type="molecule type" value="Genomic_DNA"/>
</dbReference>
<dbReference type="GO" id="GO:0031981">
    <property type="term" value="C:nuclear lumen"/>
    <property type="evidence" value="ECO:0007669"/>
    <property type="project" value="UniProtKB-ARBA"/>
</dbReference>
<dbReference type="InterPro" id="IPR039907">
    <property type="entry name" value="NOB1"/>
</dbReference>
<dbReference type="OMA" id="YMLQRAT"/>
<evidence type="ECO:0000256" key="6">
    <source>
        <dbReference type="ARBA" id="ARBA00022833"/>
    </source>
</evidence>
<feature type="binding site" evidence="9">
    <location>
        <position position="380"/>
    </location>
    <ligand>
        <name>Zn(2+)</name>
        <dbReference type="ChEBI" id="CHEBI:29105"/>
    </ligand>
</feature>
<dbReference type="FunFam" id="3.40.50.1010:FF:000020">
    <property type="entry name" value="20S-pre-rRNA D-site endonuclease NOB1"/>
    <property type="match status" value="1"/>
</dbReference>
<dbReference type="Pfam" id="PF08772">
    <property type="entry name" value="Zn_ribbon_NOB1"/>
    <property type="match status" value="1"/>
</dbReference>
<feature type="region of interest" description="Disordered" evidence="10">
    <location>
        <begin position="110"/>
        <end position="129"/>
    </location>
</feature>